<dbReference type="RefSeq" id="WP_138931499.1">
    <property type="nucleotide sequence ID" value="NZ_SWMU01000002.1"/>
</dbReference>
<sequence>MNKTRTLISIISLCLFSIINQSFAQNDSLVYNERYGASFGIDLFKITRTALDDNYTGFEINADYRFTDEIYLAGEMGNDQFTFDESNLVVNSDGSYIKLGANYNFYKNWIGMQNQIYAGFRVGLSSYSQSLKEFNFFTSDNTFEPETQVVNREFNNLSALWTEFHFGFEVELIKNVFAGAHVQLKFLVSETDLQNFDNIFIPGFNITNDFSLIGAGWGYSLSYLIPFKNKRKTQSVRPE</sequence>
<reference evidence="2 3" key="1">
    <citation type="submission" date="2019-04" db="EMBL/GenBank/DDBJ databases">
        <title>Psychroflexus halotolerans sp. nov., isolated from a marine solar saltern.</title>
        <authorList>
            <person name="Feng X."/>
        </authorList>
    </citation>
    <scope>NUCLEOTIDE SEQUENCE [LARGE SCALE GENOMIC DNA]</scope>
    <source>
        <strain evidence="2 3">WDS2C27</strain>
    </source>
</reference>
<dbReference type="OrthoDB" id="1199048at2"/>
<dbReference type="Proteomes" id="UP000306552">
    <property type="component" value="Unassembled WGS sequence"/>
</dbReference>
<dbReference type="Pfam" id="PF19515">
    <property type="entry name" value="DUF6048"/>
    <property type="match status" value="1"/>
</dbReference>
<gene>
    <name evidence="2" type="ORF">FCN74_04970</name>
</gene>
<accession>A0A4U5TQC8</accession>
<name>A0A4U5TQC8_9FLAO</name>
<dbReference type="AlphaFoldDB" id="A0A4U5TQC8"/>
<organism evidence="2 3">
    <name type="scientific">Mesohalobacter halotolerans</name>
    <dbReference type="NCBI Taxonomy" id="1883405"/>
    <lineage>
        <taxon>Bacteria</taxon>
        <taxon>Pseudomonadati</taxon>
        <taxon>Bacteroidota</taxon>
        <taxon>Flavobacteriia</taxon>
        <taxon>Flavobacteriales</taxon>
        <taxon>Flavobacteriaceae</taxon>
        <taxon>Mesohalobacter</taxon>
    </lineage>
</organism>
<evidence type="ECO:0000313" key="3">
    <source>
        <dbReference type="Proteomes" id="UP000306552"/>
    </source>
</evidence>
<feature type="chain" id="PRO_5020840425" evidence="1">
    <location>
        <begin position="25"/>
        <end position="239"/>
    </location>
</feature>
<dbReference type="InterPro" id="IPR046111">
    <property type="entry name" value="DUF6048"/>
</dbReference>
<comment type="caution">
    <text evidence="2">The sequence shown here is derived from an EMBL/GenBank/DDBJ whole genome shotgun (WGS) entry which is preliminary data.</text>
</comment>
<evidence type="ECO:0000313" key="2">
    <source>
        <dbReference type="EMBL" id="TKS56397.1"/>
    </source>
</evidence>
<protein>
    <submittedName>
        <fullName evidence="2">Porin family protein</fullName>
    </submittedName>
</protein>
<proteinExistence type="predicted"/>
<keyword evidence="1" id="KW-0732">Signal</keyword>
<evidence type="ECO:0000256" key="1">
    <source>
        <dbReference type="SAM" id="SignalP"/>
    </source>
</evidence>
<feature type="signal peptide" evidence="1">
    <location>
        <begin position="1"/>
        <end position="24"/>
    </location>
</feature>
<keyword evidence="3" id="KW-1185">Reference proteome</keyword>
<dbReference type="EMBL" id="SWMU01000002">
    <property type="protein sequence ID" value="TKS56397.1"/>
    <property type="molecule type" value="Genomic_DNA"/>
</dbReference>